<gene>
    <name evidence="1" type="ORF">FK178_09750</name>
</gene>
<evidence type="ECO:0000313" key="1">
    <source>
        <dbReference type="EMBL" id="QED37992.1"/>
    </source>
</evidence>
<dbReference type="OrthoDB" id="1399304at2"/>
<dbReference type="RefSeq" id="WP_146834213.1">
    <property type="nucleotide sequence ID" value="NZ_CP042476.1"/>
</dbReference>
<name>A0A5B8YJ66_9FLAO</name>
<organism evidence="1 2">
    <name type="scientific">Antarcticibacterium arcticum</name>
    <dbReference type="NCBI Taxonomy" id="2585771"/>
    <lineage>
        <taxon>Bacteria</taxon>
        <taxon>Pseudomonadati</taxon>
        <taxon>Bacteroidota</taxon>
        <taxon>Flavobacteriia</taxon>
        <taxon>Flavobacteriales</taxon>
        <taxon>Flavobacteriaceae</taxon>
        <taxon>Antarcticibacterium</taxon>
    </lineage>
</organism>
<dbReference type="EMBL" id="CP042476">
    <property type="protein sequence ID" value="QED37992.1"/>
    <property type="molecule type" value="Genomic_DNA"/>
</dbReference>
<protein>
    <submittedName>
        <fullName evidence="1">Uncharacterized protein</fullName>
    </submittedName>
</protein>
<dbReference type="Proteomes" id="UP000321954">
    <property type="component" value="Chromosome"/>
</dbReference>
<evidence type="ECO:0000313" key="2">
    <source>
        <dbReference type="Proteomes" id="UP000321954"/>
    </source>
</evidence>
<reference evidence="1 2" key="1">
    <citation type="submission" date="2019-08" db="EMBL/GenBank/DDBJ databases">
        <title>Antarcticibacterium arcticum sp. nov., a bacterium isolated from marine sediment of the Canadian Beaufort Sea.</title>
        <authorList>
            <person name="Lee Y.M."/>
            <person name="Baek K."/>
            <person name="Lee D.-H."/>
            <person name="Shin S.C."/>
            <person name="Jin Y.K."/>
            <person name="Park Y."/>
        </authorList>
    </citation>
    <scope>NUCLEOTIDE SEQUENCE [LARGE SCALE GENOMIC DNA]</scope>
    <source>
        <strain evidence="1 2">PAMC 28998</strain>
    </source>
</reference>
<sequence length="571" mass="66651">MQTYNKIDNTPMLSKAILELNGVFNIRKKRLQPPQTGSLQNTIRTVATEHLEYVDPILTTEDFKSSMENYRKVVDAYNIKVKEENILITTYNKRIKKAIDTQPLTRQEQKILIKFNNMIAPLNTWERNERVDSFNGCNRPMAQKDKIHTIKYHTEQIFSAILWHYNKQLYKRKAIRHQLEVYIPGKLPYIELHTGWITTAKVNDVVRLNVCQKTFRRQRKRLEEAGILQDYIFEGSSRPVKMRINPEILSITDNFAGKNPATENQHTTPTQRTVLPHNKVSNRTVLNNLKIKANVDKHSDIRSSAPGLTSSTFSFYKTTRKQVEEKVDAGPKNLTLSDFLGEKIDDPADFVENLAAHRYDKYTPLRIEILEKEAFAGALDRDQYKELVLQDFFKTAAKLWKGKSPYPGSWTKAYNTWKNEKFITHSGDSSNKYVVLQRVAELRYRVTGVSRFLKNHPDFNLLYPGDYFDVTRTTAKEGGFEYTEKMWKKHIAYLETKKEEKQKTVATASKRKKRLTDRQKVDNHVKAYLKGKFYLEELLTKVEQLGNKELYRNLPEIIKKANLNFQLKNGK</sequence>
<keyword evidence="2" id="KW-1185">Reference proteome</keyword>
<dbReference type="AlphaFoldDB" id="A0A5B8YJ66"/>
<proteinExistence type="predicted"/>
<accession>A0A5B8YJ66</accession>
<dbReference type="KEGG" id="anp:FK178_09750"/>